<sequence length="292" mass="29077">MTGSARGRTGGSRYGERVPLVAAAVCPHPPLIVPELAGAAAAELAELRRAADAAVARLLACAPDGLVLVGTGPATGWIAPSAVGSFRPWGVDLSVPLPPGPGEDRLPPGPGDDRLPAGPGDAAPFPPPAAPAAGGSPATTDAPTLPLSLAVGAWLLARHRVGAPVDAVQVAAGASPAELAELAGQVHRRRPRVALLVLGDGSACHGTKAPGYADPLAGAYDDGVARALADADAEALLGLDPALSARLKVAGRGPWQVLAGAARAAGGDWRGDLTYHDAPYGVAYFVATWEPA</sequence>
<name>A0A7H8XKF2_9ACTN</name>
<gene>
    <name evidence="2" type="ORF">HXZ27_09070</name>
</gene>
<dbReference type="Proteomes" id="UP000509335">
    <property type="component" value="Chromosome"/>
</dbReference>
<evidence type="ECO:0000313" key="2">
    <source>
        <dbReference type="EMBL" id="QLD24342.1"/>
    </source>
</evidence>
<dbReference type="Gene3D" id="3.40.830.10">
    <property type="entry name" value="LigB-like"/>
    <property type="match status" value="1"/>
</dbReference>
<organism evidence="2 3">
    <name type="scientific">Micromonospora carbonacea</name>
    <dbReference type="NCBI Taxonomy" id="47853"/>
    <lineage>
        <taxon>Bacteria</taxon>
        <taxon>Bacillati</taxon>
        <taxon>Actinomycetota</taxon>
        <taxon>Actinomycetes</taxon>
        <taxon>Micromonosporales</taxon>
        <taxon>Micromonosporaceae</taxon>
        <taxon>Micromonospora</taxon>
    </lineage>
</organism>
<feature type="region of interest" description="Disordered" evidence="1">
    <location>
        <begin position="94"/>
        <end position="140"/>
    </location>
</feature>
<feature type="compositionally biased region" description="Basic and acidic residues" evidence="1">
    <location>
        <begin position="102"/>
        <end position="115"/>
    </location>
</feature>
<feature type="compositionally biased region" description="Low complexity" evidence="1">
    <location>
        <begin position="131"/>
        <end position="140"/>
    </location>
</feature>
<reference evidence="2 3" key="1">
    <citation type="submission" date="2020-07" db="EMBL/GenBank/DDBJ databases">
        <title>A bifunctional nitrone conjugated secondary metabolite targeting the ribosome.</title>
        <authorList>
            <person name="Limbrick E.M."/>
            <person name="Graf M."/>
            <person name="Derewacz D.K."/>
            <person name="Nguyen F."/>
            <person name="Spraggins J.M."/>
            <person name="Wieland M."/>
            <person name="Ynigez-Gutierrez A.E."/>
            <person name="Reisman B.J."/>
            <person name="Zinshteyn B."/>
            <person name="McCulloch K."/>
            <person name="Iverson T.M."/>
            <person name="Green R."/>
            <person name="Wilson D.N."/>
            <person name="Bachmann B.O."/>
        </authorList>
    </citation>
    <scope>NUCLEOTIDE SEQUENCE [LARGE SCALE GENOMIC DNA]</scope>
    <source>
        <strain evidence="3">aurantiaca</strain>
    </source>
</reference>
<dbReference type="AlphaFoldDB" id="A0A7H8XKF2"/>
<dbReference type="KEGG" id="mcab:HXZ27_09070"/>
<accession>A0A7H8XKF2</accession>
<evidence type="ECO:0008006" key="4">
    <source>
        <dbReference type="Google" id="ProtNLM"/>
    </source>
</evidence>
<protein>
    <recommendedName>
        <fullName evidence="4">Catalytic LigB subunit of aromatic ring-opening dioxygenase</fullName>
    </recommendedName>
</protein>
<proteinExistence type="predicted"/>
<evidence type="ECO:0000313" key="3">
    <source>
        <dbReference type="Proteomes" id="UP000509335"/>
    </source>
</evidence>
<dbReference type="EMBL" id="CP058322">
    <property type="protein sequence ID" value="QLD24342.1"/>
    <property type="molecule type" value="Genomic_DNA"/>
</dbReference>
<dbReference type="SUPFAM" id="SSF53213">
    <property type="entry name" value="LigB-like"/>
    <property type="match status" value="1"/>
</dbReference>
<evidence type="ECO:0000256" key="1">
    <source>
        <dbReference type="SAM" id="MobiDB-lite"/>
    </source>
</evidence>